<reference evidence="2 5" key="2">
    <citation type="submission" date="2018-03" db="EMBL/GenBank/DDBJ databases">
        <title>The uncultured portion of the human microbiome is neutrally assembled.</title>
        <authorList>
            <person name="Jeraldo P."/>
            <person name="Boardman L."/>
            <person name="White B.A."/>
            <person name="Nelson H."/>
            <person name="Goldenfeld N."/>
            <person name="Chia N."/>
        </authorList>
    </citation>
    <scope>NUCLEOTIDE SEQUENCE [LARGE SCALE GENOMIC DNA]</scope>
    <source>
        <strain evidence="2">CIM:MAG 903</strain>
    </source>
</reference>
<gene>
    <name evidence="2" type="ORF">DBY38_00990</name>
    <name evidence="3" type="ORF">SAMN04487885_11811</name>
</gene>
<dbReference type="EMBL" id="QAMZ01000005">
    <property type="protein sequence ID" value="PWL55538.1"/>
    <property type="molecule type" value="Genomic_DNA"/>
</dbReference>
<evidence type="ECO:0000313" key="5">
    <source>
        <dbReference type="Proteomes" id="UP000246114"/>
    </source>
</evidence>
<dbReference type="GeneID" id="90545605"/>
<proteinExistence type="predicted"/>
<dbReference type="InterPro" id="IPR042099">
    <property type="entry name" value="ANL_N_sf"/>
</dbReference>
<dbReference type="eggNOG" id="COG1541">
    <property type="taxonomic scope" value="Bacteria"/>
</dbReference>
<dbReference type="SUPFAM" id="SSF56801">
    <property type="entry name" value="Acetyl-CoA synthetase-like"/>
    <property type="match status" value="1"/>
</dbReference>
<dbReference type="AlphaFoldDB" id="A0A1I2MZT4"/>
<name>A0A1I2MZT4_9CLOT</name>
<dbReference type="GO" id="GO:0008218">
    <property type="term" value="P:bioluminescence"/>
    <property type="evidence" value="ECO:0007669"/>
    <property type="project" value="InterPro"/>
</dbReference>
<protein>
    <submittedName>
        <fullName evidence="2">Acyl-protein synthetase</fullName>
    </submittedName>
    <submittedName>
        <fullName evidence="3">Phenylacetate-coenzyme A ligase PaaK, adenylate-forming domain family</fullName>
    </submittedName>
</protein>
<dbReference type="Proteomes" id="UP000182135">
    <property type="component" value="Unassembled WGS sequence"/>
</dbReference>
<accession>A0A1I2MZT4</accession>
<dbReference type="InterPro" id="IPR007534">
    <property type="entry name" value="LuxE"/>
</dbReference>
<dbReference type="OrthoDB" id="182577at2"/>
<dbReference type="GO" id="GO:0047474">
    <property type="term" value="F:long-chain fatty acid--protein ligase activity"/>
    <property type="evidence" value="ECO:0007669"/>
    <property type="project" value="InterPro"/>
</dbReference>
<evidence type="ECO:0000313" key="2">
    <source>
        <dbReference type="EMBL" id="PWL55538.1"/>
    </source>
</evidence>
<dbReference type="RefSeq" id="WP_035770901.1">
    <property type="nucleotide sequence ID" value="NZ_BAAACD010000026.1"/>
</dbReference>
<dbReference type="Gene3D" id="3.40.50.12780">
    <property type="entry name" value="N-terminal domain of ligase-like"/>
    <property type="match status" value="1"/>
</dbReference>
<dbReference type="STRING" id="1529.SAMN04487885_11811"/>
<dbReference type="EMBL" id="FOOE01000018">
    <property type="protein sequence ID" value="SFF97022.1"/>
    <property type="molecule type" value="Genomic_DNA"/>
</dbReference>
<evidence type="ECO:0000313" key="4">
    <source>
        <dbReference type="Proteomes" id="UP000182135"/>
    </source>
</evidence>
<evidence type="ECO:0000313" key="3">
    <source>
        <dbReference type="EMBL" id="SFF97022.1"/>
    </source>
</evidence>
<keyword evidence="3" id="KW-0436">Ligase</keyword>
<feature type="domain" description="Acyl-protein synthetase LuxE" evidence="1">
    <location>
        <begin position="4"/>
        <end position="354"/>
    </location>
</feature>
<dbReference type="Pfam" id="PF04443">
    <property type="entry name" value="LuxE"/>
    <property type="match status" value="1"/>
</dbReference>
<keyword evidence="4" id="KW-1185">Reference proteome</keyword>
<evidence type="ECO:0000259" key="1">
    <source>
        <dbReference type="Pfam" id="PF04443"/>
    </source>
</evidence>
<organism evidence="3 4">
    <name type="scientific">Clostridium cadaveris</name>
    <dbReference type="NCBI Taxonomy" id="1529"/>
    <lineage>
        <taxon>Bacteria</taxon>
        <taxon>Bacillati</taxon>
        <taxon>Bacillota</taxon>
        <taxon>Clostridia</taxon>
        <taxon>Eubacteriales</taxon>
        <taxon>Clostridiaceae</taxon>
        <taxon>Clostridium</taxon>
    </lineage>
</organism>
<sequence length="357" mass="41400">MNYDLLLQEKPYSMNQEEKEKYYISYMKELTAYHKKFCKSYRNILDMLCYDEKSINELKEIPMIPVTLFKKYGLFSIDEEDIFKVMTSSGTTGQEVSKIFLDKKTAEYQQKTLFNIVSDFIGPKRIPMIIIDSPEVLKNRAMFSARGAGILGFSIFASQRIYALDKEMRFDVEKVKSFLEKHKDEKILIFGFTYMIWEYFYKVLKREGIDIDLSNGILIHGGGWKKLKDKAVSKEVFKSELRNICKIDNVHNYYGMVEQTGCIYMECEYGHLHVSSYSEIITRKMRDFEICDIGEEGVIQVISPMAESYPGHSILTEDKGVILGIDDCPCGRKGKYFEVTGRIKAAEIRGCSDTYEI</sequence>
<reference evidence="3 4" key="1">
    <citation type="submission" date="2016-10" db="EMBL/GenBank/DDBJ databases">
        <authorList>
            <person name="de Groot N.N."/>
        </authorList>
    </citation>
    <scope>NUCLEOTIDE SEQUENCE [LARGE SCALE GENOMIC DNA]</scope>
    <source>
        <strain evidence="3 4">NLAE-zl-G419</strain>
    </source>
</reference>
<dbReference type="Proteomes" id="UP000246114">
    <property type="component" value="Unassembled WGS sequence"/>
</dbReference>